<keyword evidence="8" id="KW-1185">Reference proteome</keyword>
<keyword evidence="3 6" id="KW-0479">Metal-binding</keyword>
<keyword evidence="2 6" id="KW-0645">Protease</keyword>
<keyword evidence="4 6" id="KW-0378">Hydrolase</keyword>
<dbReference type="KEGG" id="ccal:108626924"/>
<evidence type="ECO:0000256" key="6">
    <source>
        <dbReference type="RuleBase" id="RU364057"/>
    </source>
</evidence>
<evidence type="ECO:0000313" key="9">
    <source>
        <dbReference type="RefSeq" id="XP_017883366.1"/>
    </source>
</evidence>
<dbReference type="AlphaFoldDB" id="A0AAJ7J3M5"/>
<dbReference type="EC" id="3.4.24.-" evidence="6"/>
<dbReference type="GO" id="GO:0033615">
    <property type="term" value="P:mitochondrial proton-transporting ATP synthase complex assembly"/>
    <property type="evidence" value="ECO:0007669"/>
    <property type="project" value="TreeGrafter"/>
</dbReference>
<reference evidence="9" key="1">
    <citation type="submission" date="2025-08" db="UniProtKB">
        <authorList>
            <consortium name="RefSeq"/>
        </authorList>
    </citation>
    <scope>IDENTIFICATION</scope>
    <source>
        <tissue evidence="9">Whole body</tissue>
    </source>
</reference>
<dbReference type="InterPro" id="IPR019165">
    <property type="entry name" value="Peptidase_M76_ATP23"/>
</dbReference>
<evidence type="ECO:0000256" key="2">
    <source>
        <dbReference type="ARBA" id="ARBA00022670"/>
    </source>
</evidence>
<gene>
    <name evidence="9" type="primary">LOC108626924</name>
</gene>
<evidence type="ECO:0000313" key="8">
    <source>
        <dbReference type="Proteomes" id="UP000694925"/>
    </source>
</evidence>
<comment type="similarity">
    <text evidence="1 6">Belongs to the peptidase M76 family.</text>
</comment>
<name>A0AAJ7J3M5_9HYME</name>
<evidence type="ECO:0000256" key="7">
    <source>
        <dbReference type="SAM" id="MobiDB-lite"/>
    </source>
</evidence>
<dbReference type="GO" id="GO:0005739">
    <property type="term" value="C:mitochondrion"/>
    <property type="evidence" value="ECO:0007669"/>
    <property type="project" value="GOC"/>
</dbReference>
<organism evidence="8 9">
    <name type="scientific">Ceratina calcarata</name>
    <dbReference type="NCBI Taxonomy" id="156304"/>
    <lineage>
        <taxon>Eukaryota</taxon>
        <taxon>Metazoa</taxon>
        <taxon>Ecdysozoa</taxon>
        <taxon>Arthropoda</taxon>
        <taxon>Hexapoda</taxon>
        <taxon>Insecta</taxon>
        <taxon>Pterygota</taxon>
        <taxon>Neoptera</taxon>
        <taxon>Endopterygota</taxon>
        <taxon>Hymenoptera</taxon>
        <taxon>Apocrita</taxon>
        <taxon>Aculeata</taxon>
        <taxon>Apoidea</taxon>
        <taxon>Anthophila</taxon>
        <taxon>Apidae</taxon>
        <taxon>Ceratina</taxon>
        <taxon>Zadontomerus</taxon>
    </lineage>
</organism>
<proteinExistence type="inferred from homology"/>
<keyword evidence="5 6" id="KW-0482">Metalloprotease</keyword>
<evidence type="ECO:0000256" key="3">
    <source>
        <dbReference type="ARBA" id="ARBA00022723"/>
    </source>
</evidence>
<dbReference type="Proteomes" id="UP000694925">
    <property type="component" value="Unplaced"/>
</dbReference>
<dbReference type="GO" id="GO:0034982">
    <property type="term" value="P:mitochondrial protein processing"/>
    <property type="evidence" value="ECO:0007669"/>
    <property type="project" value="TreeGrafter"/>
</dbReference>
<dbReference type="GO" id="GO:0004222">
    <property type="term" value="F:metalloendopeptidase activity"/>
    <property type="evidence" value="ECO:0007669"/>
    <property type="project" value="InterPro"/>
</dbReference>
<evidence type="ECO:0000256" key="4">
    <source>
        <dbReference type="ARBA" id="ARBA00022801"/>
    </source>
</evidence>
<dbReference type="GO" id="GO:0046872">
    <property type="term" value="F:metal ion binding"/>
    <property type="evidence" value="ECO:0007669"/>
    <property type="project" value="UniProtKB-KW"/>
</dbReference>
<sequence length="255" mass="28981">MTGNKDETAKEQPSPKANEKTDANNDADYSDLYPGRRDSPTQNWFRKIVFAEQQEQLQKTRCEVNVVDCIQNSPLVKLMMAALKSSGCEVDIGRHISCEVCDKVVTGGYDPQLNQIIVCQNTARTKNRVQSTLSHEMIHMFDYCQNKLDLNNIDHLACTEIRAASLCHCSYFMALSRNVASPIRIARTHRDCVIDKAVRSIVAVKDVTKDEALTAVLRVFERCYNDLEPVGRRIRRNSHDMEKAYLEGPLYGYTE</sequence>
<dbReference type="Pfam" id="PF09768">
    <property type="entry name" value="Peptidase_M76"/>
    <property type="match status" value="1"/>
</dbReference>
<dbReference type="PANTHER" id="PTHR21711:SF0">
    <property type="entry name" value="MITOCHONDRIAL INNER MEMBRANE PROTEASE ATP23 HOMOLOG"/>
    <property type="match status" value="1"/>
</dbReference>
<protein>
    <recommendedName>
        <fullName evidence="6">Mitochondrial inner membrane protease ATP23</fullName>
        <ecNumber evidence="6">3.4.24.-</ecNumber>
    </recommendedName>
</protein>
<evidence type="ECO:0000256" key="1">
    <source>
        <dbReference type="ARBA" id="ARBA00009915"/>
    </source>
</evidence>
<dbReference type="GeneID" id="108626924"/>
<evidence type="ECO:0000256" key="5">
    <source>
        <dbReference type="ARBA" id="ARBA00023049"/>
    </source>
</evidence>
<dbReference type="PANTHER" id="PTHR21711">
    <property type="entry name" value="MITOCHONDRIAL INNER MEMBRANE PROTEASE"/>
    <property type="match status" value="1"/>
</dbReference>
<accession>A0AAJ7J3M5</accession>
<dbReference type="RefSeq" id="XP_017883366.1">
    <property type="nucleotide sequence ID" value="XM_018027877.2"/>
</dbReference>
<feature type="compositionally biased region" description="Basic and acidic residues" evidence="7">
    <location>
        <begin position="1"/>
        <end position="10"/>
    </location>
</feature>
<feature type="region of interest" description="Disordered" evidence="7">
    <location>
        <begin position="1"/>
        <end position="38"/>
    </location>
</feature>